<comment type="caution">
    <text evidence="2">The sequence shown here is derived from an EMBL/GenBank/DDBJ whole genome shotgun (WGS) entry which is preliminary data.</text>
</comment>
<proteinExistence type="predicted"/>
<evidence type="ECO:0000313" key="3">
    <source>
        <dbReference type="Proteomes" id="UP001500403"/>
    </source>
</evidence>
<sequence length="82" mass="7974">MDRQGSQPPVSGTGVELGTSYCRVALMGIGGATPTAREDPVVLGGGDGRRAPPAARGRTGGGPPVVASAGGARAADRAEPYG</sequence>
<feature type="compositionally biased region" description="Low complexity" evidence="1">
    <location>
        <begin position="64"/>
        <end position="73"/>
    </location>
</feature>
<evidence type="ECO:0000313" key="2">
    <source>
        <dbReference type="EMBL" id="GAA2938004.1"/>
    </source>
</evidence>
<name>A0ABN3X515_9ACTN</name>
<evidence type="ECO:0000256" key="1">
    <source>
        <dbReference type="SAM" id="MobiDB-lite"/>
    </source>
</evidence>
<accession>A0ABN3X515</accession>
<feature type="region of interest" description="Disordered" evidence="1">
    <location>
        <begin position="30"/>
        <end position="82"/>
    </location>
</feature>
<protein>
    <submittedName>
        <fullName evidence="2">Uncharacterized protein</fullName>
    </submittedName>
</protein>
<gene>
    <name evidence="2" type="ORF">GCM10010446_24170</name>
</gene>
<dbReference type="Proteomes" id="UP001500403">
    <property type="component" value="Unassembled WGS sequence"/>
</dbReference>
<organism evidence="2 3">
    <name type="scientific">Streptomyces enissocaesilis</name>
    <dbReference type="NCBI Taxonomy" id="332589"/>
    <lineage>
        <taxon>Bacteria</taxon>
        <taxon>Bacillati</taxon>
        <taxon>Actinomycetota</taxon>
        <taxon>Actinomycetes</taxon>
        <taxon>Kitasatosporales</taxon>
        <taxon>Streptomycetaceae</taxon>
        <taxon>Streptomyces</taxon>
        <taxon>Streptomyces rochei group</taxon>
    </lineage>
</organism>
<dbReference type="EMBL" id="BAAAUD010000022">
    <property type="protein sequence ID" value="GAA2938004.1"/>
    <property type="molecule type" value="Genomic_DNA"/>
</dbReference>
<keyword evidence="3" id="KW-1185">Reference proteome</keyword>
<reference evidence="2 3" key="1">
    <citation type="journal article" date="2019" name="Int. J. Syst. Evol. Microbiol.">
        <title>The Global Catalogue of Microorganisms (GCM) 10K type strain sequencing project: providing services to taxonomists for standard genome sequencing and annotation.</title>
        <authorList>
            <consortium name="The Broad Institute Genomics Platform"/>
            <consortium name="The Broad Institute Genome Sequencing Center for Infectious Disease"/>
            <person name="Wu L."/>
            <person name="Ma J."/>
        </authorList>
    </citation>
    <scope>NUCLEOTIDE SEQUENCE [LARGE SCALE GENOMIC DNA]</scope>
    <source>
        <strain evidence="2 3">JCM 9088</strain>
    </source>
</reference>